<gene>
    <name evidence="4" type="ORF">D9R08_00965</name>
</gene>
<feature type="domain" description="N-acetyltransferase" evidence="3">
    <location>
        <begin position="1"/>
        <end position="148"/>
    </location>
</feature>
<dbReference type="Pfam" id="PF00583">
    <property type="entry name" value="Acetyltransf_1"/>
    <property type="match status" value="1"/>
</dbReference>
<organism evidence="4 5">
    <name type="scientific">Rhodophyticola porphyridii</name>
    <dbReference type="NCBI Taxonomy" id="1852017"/>
    <lineage>
        <taxon>Bacteria</taxon>
        <taxon>Pseudomonadati</taxon>
        <taxon>Pseudomonadota</taxon>
        <taxon>Alphaproteobacteria</taxon>
        <taxon>Rhodobacterales</taxon>
        <taxon>Roseobacteraceae</taxon>
        <taxon>Rhodophyticola</taxon>
    </lineage>
</organism>
<dbReference type="EMBL" id="RCNT01000001">
    <property type="protein sequence ID" value="RMA44189.1"/>
    <property type="molecule type" value="Genomic_DNA"/>
</dbReference>
<evidence type="ECO:0000313" key="4">
    <source>
        <dbReference type="EMBL" id="RMA44189.1"/>
    </source>
</evidence>
<reference evidence="4 5" key="1">
    <citation type="submission" date="2018-10" db="EMBL/GenBank/DDBJ databases">
        <authorList>
            <person name="Jung H.S."/>
            <person name="Jeon C.O."/>
        </authorList>
    </citation>
    <scope>NUCLEOTIDE SEQUENCE [LARGE SCALE GENOMIC DNA]</scope>
    <source>
        <strain evidence="4 5">MA-7-27</strain>
    </source>
</reference>
<protein>
    <submittedName>
        <fullName evidence="4">GNAT family N-acetyltransferase</fullName>
    </submittedName>
</protein>
<evidence type="ECO:0000256" key="1">
    <source>
        <dbReference type="ARBA" id="ARBA00022679"/>
    </source>
</evidence>
<evidence type="ECO:0000313" key="5">
    <source>
        <dbReference type="Proteomes" id="UP000281343"/>
    </source>
</evidence>
<keyword evidence="5" id="KW-1185">Reference proteome</keyword>
<evidence type="ECO:0000259" key="3">
    <source>
        <dbReference type="PROSITE" id="PS51186"/>
    </source>
</evidence>
<dbReference type="Gene3D" id="3.40.630.30">
    <property type="match status" value="1"/>
</dbReference>
<dbReference type="PROSITE" id="PS51186">
    <property type="entry name" value="GNAT"/>
    <property type="match status" value="1"/>
</dbReference>
<sequence>MAELLCRIIRIGGTTAITRPVTAAEMADWMSRDPDRSAWHVAEDGQGSILGFQSFGPAGYLPAAAAEISTFVAPHQQGLGIGSRLFRATVPAARLLGYAWINANIRTDNDSGLTYYQSRGFQPYGSMTGVRLDDGTVVDKLLMRFDLD</sequence>
<proteinExistence type="predicted"/>
<dbReference type="CDD" id="cd04301">
    <property type="entry name" value="NAT_SF"/>
    <property type="match status" value="1"/>
</dbReference>
<comment type="caution">
    <text evidence="4">The sequence shown here is derived from an EMBL/GenBank/DDBJ whole genome shotgun (WGS) entry which is preliminary data.</text>
</comment>
<dbReference type="SUPFAM" id="SSF55729">
    <property type="entry name" value="Acyl-CoA N-acyltransferases (Nat)"/>
    <property type="match status" value="1"/>
</dbReference>
<accession>A0A3L9Y614</accession>
<dbReference type="OrthoDB" id="5997585at2"/>
<dbReference type="InterPro" id="IPR016181">
    <property type="entry name" value="Acyl_CoA_acyltransferase"/>
</dbReference>
<dbReference type="InterPro" id="IPR000182">
    <property type="entry name" value="GNAT_dom"/>
</dbReference>
<evidence type="ECO:0000256" key="2">
    <source>
        <dbReference type="ARBA" id="ARBA00023315"/>
    </source>
</evidence>
<dbReference type="InterPro" id="IPR050832">
    <property type="entry name" value="Bact_Acetyltransf"/>
</dbReference>
<dbReference type="AlphaFoldDB" id="A0A3L9Y614"/>
<name>A0A3L9Y614_9RHOB</name>
<dbReference type="PANTHER" id="PTHR43877">
    <property type="entry name" value="AMINOALKYLPHOSPHONATE N-ACETYLTRANSFERASE-RELATED-RELATED"/>
    <property type="match status" value="1"/>
</dbReference>
<keyword evidence="1 4" id="KW-0808">Transferase</keyword>
<dbReference type="Proteomes" id="UP000281343">
    <property type="component" value="Unassembled WGS sequence"/>
</dbReference>
<dbReference type="GO" id="GO:0016747">
    <property type="term" value="F:acyltransferase activity, transferring groups other than amino-acyl groups"/>
    <property type="evidence" value="ECO:0007669"/>
    <property type="project" value="InterPro"/>
</dbReference>
<keyword evidence="2" id="KW-0012">Acyltransferase</keyword>